<keyword evidence="2" id="KW-0227">DNA damage</keyword>
<keyword evidence="3" id="KW-0238">DNA-binding</keyword>
<keyword evidence="5" id="KW-0234">DNA repair</keyword>
<dbReference type="PANTHER" id="PTHR11289:SF0">
    <property type="entry name" value="BREAST CANCER TYPE 2 SUSCEPTIBILITY PROTEIN"/>
    <property type="match status" value="1"/>
</dbReference>
<gene>
    <name evidence="10" type="ORF">AND_007799</name>
</gene>
<feature type="compositionally biased region" description="Polar residues" evidence="6">
    <location>
        <begin position="265"/>
        <end position="274"/>
    </location>
</feature>
<dbReference type="InterPro" id="IPR012340">
    <property type="entry name" value="NA-bd_OB-fold"/>
</dbReference>
<evidence type="ECO:0000313" key="10">
    <source>
        <dbReference type="EMBL" id="ETN60573.1"/>
    </source>
</evidence>
<reference evidence="10" key="3">
    <citation type="journal article" date="2013" name="Nucleic Acids Res.">
        <title>The genome of Anopheles darlingi, the main neotropical malaria vector.</title>
        <authorList>
            <person name="Marinotti O."/>
            <person name="Cerqueira G.C."/>
            <person name="de Almeida L.G."/>
            <person name="Ferro M.I."/>
            <person name="Loreto E.L."/>
            <person name="Zaha A."/>
            <person name="Teixeira S.M."/>
            <person name="Wespiser A.R."/>
            <person name="Almeida E Silva A."/>
            <person name="Schlindwein A.D."/>
            <person name="Pacheco A.C."/>
            <person name="Silva A.L."/>
            <person name="Graveley B.R."/>
            <person name="Walenz B.P."/>
            <person name="Lima Bde A."/>
            <person name="Ribeiro C.A."/>
            <person name="Nunes-Silva C.G."/>
            <person name="de Carvalho C.R."/>
            <person name="Soares C.M."/>
            <person name="de Menezes C.B."/>
            <person name="Matiolli C."/>
            <person name="Caffrey D."/>
            <person name="Araujo D.A."/>
            <person name="de Oliveira D.M."/>
            <person name="Golenbock D."/>
            <person name="Grisard E.C."/>
            <person name="Fantinatti-Garboggini F."/>
            <person name="de Carvalho F.M."/>
            <person name="Barcellos F.G."/>
            <person name="Prosdocimi F."/>
            <person name="May G."/>
            <person name="Azevedo Junior G.M."/>
            <person name="Guimaraes G.M."/>
            <person name="Goldman G.H."/>
            <person name="Padilha I.Q."/>
            <person name="Batista Jda S."/>
            <person name="Ferro J.A."/>
            <person name="Ribeiro J.M."/>
            <person name="Fietto J.L."/>
            <person name="Dabbas K.M."/>
            <person name="Cerdeira L."/>
            <person name="Agnez-Lima L.F."/>
            <person name="Brocchi M."/>
            <person name="de Carvalho M.O."/>
            <person name="Teixeira Mde M."/>
            <person name="Diniz Maia Mde M."/>
            <person name="Goldman M.H."/>
            <person name="Cruz Schneider M.P."/>
            <person name="Felipe M.S."/>
            <person name="Hungria M."/>
            <person name="Nicolas M.F."/>
            <person name="Pereira M."/>
            <person name="Montes M.A."/>
            <person name="Cantao M.E."/>
            <person name="Vincentz M."/>
            <person name="Rafael M.S."/>
            <person name="Silverman N."/>
            <person name="Stoco P.H."/>
            <person name="Souza R.C."/>
            <person name="Vicentini R."/>
            <person name="Gazzinelli R.T."/>
            <person name="Neves Rde O."/>
            <person name="Silva R."/>
            <person name="Astolfi-Filho S."/>
            <person name="Maciel T.E."/>
            <person name="Urmenyi T.P."/>
            <person name="Tadei W.P."/>
            <person name="Camargo E.P."/>
            <person name="de Vasconcelos A.T."/>
        </authorList>
    </citation>
    <scope>NUCLEOTIDE SEQUENCE</scope>
</reference>
<feature type="compositionally biased region" description="Basic and acidic residues" evidence="6">
    <location>
        <begin position="61"/>
        <end position="72"/>
    </location>
</feature>
<dbReference type="InterPro" id="IPR015188">
    <property type="entry name" value="BRCA2_OB_3"/>
</dbReference>
<name>W5JAY9_ANODA</name>
<evidence type="ECO:0000313" key="11">
    <source>
        <dbReference type="EnsemblMetazoa" id="ADAC007799-PA"/>
    </source>
</evidence>
<dbReference type="EnsemblMetazoa" id="ADAC007799-RA">
    <property type="protein sequence ID" value="ADAC007799-PA"/>
    <property type="gene ID" value="ADAC007799"/>
</dbReference>
<evidence type="ECO:0000259" key="8">
    <source>
        <dbReference type="Pfam" id="PF09104"/>
    </source>
</evidence>
<accession>W5JAY9</accession>
<dbReference type="eggNOG" id="KOG4751">
    <property type="taxonomic scope" value="Eukaryota"/>
</dbReference>
<dbReference type="EMBL" id="ADMH02001899">
    <property type="protein sequence ID" value="ETN60573.1"/>
    <property type="molecule type" value="Genomic_DNA"/>
</dbReference>
<dbReference type="Pfam" id="PF09104">
    <property type="entry name" value="BRCA-2_OB3"/>
    <property type="match status" value="1"/>
</dbReference>
<feature type="region of interest" description="Disordered" evidence="6">
    <location>
        <begin position="1133"/>
        <end position="1153"/>
    </location>
</feature>
<dbReference type="InterPro" id="IPR015525">
    <property type="entry name" value="BRCA2"/>
</dbReference>
<keyword evidence="1" id="KW-0677">Repeat</keyword>
<evidence type="ECO:0000256" key="4">
    <source>
        <dbReference type="ARBA" id="ARBA00023172"/>
    </source>
</evidence>
<dbReference type="PROSITE" id="PS50138">
    <property type="entry name" value="BRCA2_REPEAT"/>
    <property type="match status" value="5"/>
</dbReference>
<dbReference type="STRING" id="43151.W5JAY9"/>
<dbReference type="VEuPathDB" id="VectorBase:ADAC007799"/>
<dbReference type="Gene3D" id="2.40.50.140">
    <property type="entry name" value="Nucleic acid-binding proteins"/>
    <property type="match status" value="4"/>
</dbReference>
<feature type="compositionally biased region" description="Low complexity" evidence="6">
    <location>
        <begin position="1133"/>
        <end position="1144"/>
    </location>
</feature>
<sequence length="1207" mass="134742">MLLSNQQTVNQAPGALTGVTGIAGFSTASGSSISISKQALERAKALFAEEEKEDQNAMETHSSDSRRAESRENAAPSGQGFSTAGGNKISVSKEALQRAQLMVNEENPTDNNIDVPFKAGFATARGGAIAVSKQALDKARVLFADEECESTVDTGTSMANAAMLCGAGFSTAKGDKISVSSEALARAKLLFTEEDNGMDKDNASNTNAPHHTILAEPAVPALPSFNRANGTSITISSNAIEKAKQLWSKFERENEPPSVVALSNATGKQISHSDIPQPRVRVLGERKMQPTSPGPGVRKRKVSFDQETDPRTPTKKSRISNPMVQMQTSTPAATAISSSKLDPVVAVAGHDVDAFFAALDDSEFHELFNNPETVTKPSAIEPRELPGIKQQNTSTSHWDDSFPELLPKLATIEELPEPVRVENPPEPIRQGRLAELQKQQEFVRNKPENLCHPRVPSIFTRKQQKNRVSLEHAVGYKRPTVPSSSVVEPSKSVTMENVMDFRFNMIEFYGDTVCNSNVTGVPVGGESEGGCLILDEHSTVGLEQLKAAFLAAPGIDPRLIPPGWVENAWRWIVTKLSAMERCFGDQFTGVLSPENVFQQLQYRYHREIDLSQRPPLRKMLEKDDVASRRMVLFVSNIHSVDGPIEWELELSDGWYAVRTTIDAALESAVSRGKIAIGTKLMVQGAELLNHKDGCAALDVPNDVRLKIHANSTRRVRWMVRLGYYHCPEPFLIPCNSILDRGGLIRRFRCTIVRVYPLMFVEKSDTKSMLRSERMQQRHNKRNDAGKLDRLHKLYNQIQNEIETERAARSLNRNIRITEATSCEELQEMLENGLDLSCLEIDLSHSQKAIIERFHQEQQEALQNEINRRVKAQLDKHPTDRGSIVELLKVRLMDRTTPTKVFLLSIWRPSEEVRSLLEENCLFELQNVSAKGTKSNEIQLTAHKSTTYAKVGREDDNTPASLQPFLRSVMPIGDIDGSTFRPAFSEFDTVGVVVYVGTAEKKKFQSIYLADTAMDLLCVNFWYGLAEYAYDDLITERKLLCVANLQWRTISRQSTVPHSFATEYTTFTENPRQPHLRVAWDRFQVQLNAIDQEQFFRRCYERVRELNDNSFLSGSGTVTPNSSVGRSVSTPLLQRSAASRMQQQSTPLGASTSLTKRKLETLSTFYASPPKMSPIVIRTNPILRKGFRTPARLEDRLEQRSKNEEDGR</sequence>
<evidence type="ECO:0000256" key="2">
    <source>
        <dbReference type="ARBA" id="ARBA00022763"/>
    </source>
</evidence>
<proteinExistence type="predicted"/>
<feature type="compositionally biased region" description="Basic and acidic residues" evidence="6">
    <location>
        <begin position="302"/>
        <end position="312"/>
    </location>
</feature>
<dbReference type="Pfam" id="PF21318">
    <property type="entry name" value="BRCA2DBD_OB2"/>
    <property type="match status" value="1"/>
</dbReference>
<dbReference type="Pfam" id="PF00634">
    <property type="entry name" value="BRCA2"/>
    <property type="match status" value="4"/>
</dbReference>
<dbReference type="Proteomes" id="UP000000673">
    <property type="component" value="Unassembled WGS sequence"/>
</dbReference>
<dbReference type="InterPro" id="IPR036315">
    <property type="entry name" value="BRCA2_hlx_sf"/>
</dbReference>
<dbReference type="AlphaFoldDB" id="W5JAY9"/>
<keyword evidence="4" id="KW-0233">DNA recombination</keyword>
<evidence type="ECO:0000256" key="6">
    <source>
        <dbReference type="SAM" id="MobiDB-lite"/>
    </source>
</evidence>
<protein>
    <submittedName>
        <fullName evidence="10 11">Uncharacterized protein</fullName>
    </submittedName>
</protein>
<dbReference type="HOGENOM" id="CLU_266493_0_0_1"/>
<evidence type="ECO:0000259" key="7">
    <source>
        <dbReference type="Pfam" id="PF09103"/>
    </source>
</evidence>
<dbReference type="InterPro" id="IPR015252">
    <property type="entry name" value="BRCA2_hlx"/>
</dbReference>
<evidence type="ECO:0000259" key="9">
    <source>
        <dbReference type="Pfam" id="PF09169"/>
    </source>
</evidence>
<dbReference type="GO" id="GO:0003677">
    <property type="term" value="F:DNA binding"/>
    <property type="evidence" value="ECO:0007669"/>
    <property type="project" value="UniProtKB-KW"/>
</dbReference>
<feature type="domain" description="Breast cancer type 2 susceptibility protein helical" evidence="9">
    <location>
        <begin position="438"/>
        <end position="610"/>
    </location>
</feature>
<keyword evidence="12" id="KW-1185">Reference proteome</keyword>
<feature type="region of interest" description="Disordered" evidence="6">
    <location>
        <begin position="265"/>
        <end position="318"/>
    </location>
</feature>
<organism evidence="10">
    <name type="scientific">Anopheles darlingi</name>
    <name type="common">Mosquito</name>
    <dbReference type="NCBI Taxonomy" id="43151"/>
    <lineage>
        <taxon>Eukaryota</taxon>
        <taxon>Metazoa</taxon>
        <taxon>Ecdysozoa</taxon>
        <taxon>Arthropoda</taxon>
        <taxon>Hexapoda</taxon>
        <taxon>Insecta</taxon>
        <taxon>Pterygota</taxon>
        <taxon>Neoptera</taxon>
        <taxon>Endopterygota</taxon>
        <taxon>Diptera</taxon>
        <taxon>Nematocera</taxon>
        <taxon>Culicoidea</taxon>
        <taxon>Culicidae</taxon>
        <taxon>Anophelinae</taxon>
        <taxon>Anopheles</taxon>
    </lineage>
</organism>
<dbReference type="CDD" id="cd04493">
    <property type="entry name" value="BRCA2DBD_OB1"/>
    <property type="match status" value="1"/>
</dbReference>
<dbReference type="SUPFAM" id="SSF81878">
    <property type="entry name" value="BRCA2 tower domain"/>
    <property type="match status" value="1"/>
</dbReference>
<feature type="domain" description="BRCA2 OB1" evidence="7">
    <location>
        <begin position="614"/>
        <end position="725"/>
    </location>
</feature>
<dbReference type="InterPro" id="IPR015187">
    <property type="entry name" value="BRCA2_OB_1"/>
</dbReference>
<feature type="domain" description="BRCA2 OB3" evidence="8">
    <location>
        <begin position="966"/>
        <end position="1106"/>
    </location>
</feature>
<dbReference type="PANTHER" id="PTHR11289">
    <property type="entry name" value="BREAST CANCER TYPE 2 SUSCEPTIBILITY PROTEIN BRCA2"/>
    <property type="match status" value="1"/>
</dbReference>
<dbReference type="Pfam" id="PF09169">
    <property type="entry name" value="BRCA-2_helical"/>
    <property type="match status" value="1"/>
</dbReference>
<feature type="region of interest" description="Disordered" evidence="6">
    <location>
        <begin position="48"/>
        <end position="87"/>
    </location>
</feature>
<dbReference type="VEuPathDB" id="VectorBase:ADAR2_008259"/>
<reference evidence="11" key="4">
    <citation type="submission" date="2015-06" db="UniProtKB">
        <authorList>
            <consortium name="EnsemblMetazoa"/>
        </authorList>
    </citation>
    <scope>IDENTIFICATION</scope>
</reference>
<dbReference type="Pfam" id="PF09103">
    <property type="entry name" value="BRCA-2_OB1"/>
    <property type="match status" value="1"/>
</dbReference>
<dbReference type="SUPFAM" id="SSF81872">
    <property type="entry name" value="BRCA2 helical domain"/>
    <property type="match status" value="1"/>
</dbReference>
<dbReference type="GO" id="GO:0006355">
    <property type="term" value="P:regulation of DNA-templated transcription"/>
    <property type="evidence" value="ECO:0007669"/>
    <property type="project" value="TreeGrafter"/>
</dbReference>
<evidence type="ECO:0000256" key="5">
    <source>
        <dbReference type="ARBA" id="ARBA00023204"/>
    </source>
</evidence>
<dbReference type="GO" id="GO:0000724">
    <property type="term" value="P:double-strand break repair via homologous recombination"/>
    <property type="evidence" value="ECO:0007669"/>
    <property type="project" value="InterPro"/>
</dbReference>
<dbReference type="GO" id="GO:0005634">
    <property type="term" value="C:nucleus"/>
    <property type="evidence" value="ECO:0007669"/>
    <property type="project" value="TreeGrafter"/>
</dbReference>
<dbReference type="OMA" id="NLVPARW"/>
<dbReference type="SUPFAM" id="SSF50249">
    <property type="entry name" value="Nucleic acid-binding proteins"/>
    <property type="match status" value="3"/>
</dbReference>
<evidence type="ECO:0000256" key="3">
    <source>
        <dbReference type="ARBA" id="ARBA00023125"/>
    </source>
</evidence>
<evidence type="ECO:0000313" key="12">
    <source>
        <dbReference type="Proteomes" id="UP000000673"/>
    </source>
</evidence>
<reference evidence="10 12" key="1">
    <citation type="journal article" date="2010" name="BMC Genomics">
        <title>Combination of measures distinguishes pre-miRNAs from other stem-loops in the genome of the newly sequenced Anopheles darlingi.</title>
        <authorList>
            <person name="Mendes N.D."/>
            <person name="Freitas A.T."/>
            <person name="Vasconcelos A.T."/>
            <person name="Sagot M.F."/>
        </authorList>
    </citation>
    <scope>NUCLEOTIDE SEQUENCE</scope>
</reference>
<dbReference type="InterPro" id="IPR002093">
    <property type="entry name" value="BRCA2_repeat"/>
</dbReference>
<evidence type="ECO:0000256" key="1">
    <source>
        <dbReference type="ARBA" id="ARBA00022737"/>
    </source>
</evidence>
<reference evidence="10" key="2">
    <citation type="submission" date="2010-05" db="EMBL/GenBank/DDBJ databases">
        <authorList>
            <person name="Almeida L.G."/>
            <person name="Nicolas M.F."/>
            <person name="Souza R.C."/>
            <person name="Vasconcelos A.T.R."/>
        </authorList>
    </citation>
    <scope>NUCLEOTIDE SEQUENCE</scope>
</reference>